<sequence length="291" mass="32187">MKLKIIFFWCMFVYDKLVSADTMERLSGRKLPQNSVVSSRPVKSVCECKNSCFDDLDCRGCESEPLPNGRQMCHFTNTNFTKSDFSTSNGSVSFIKHGLCDPPYFPLDGVGCIFVSSEPLLFHEAVISGCPPGFRLFTPSDDQQYWAATKYLLEKYLQPRDDGKCGPNFPLADGTPAACNRTGPGPAMCCRSNGTCTNETLCTAPGSVDYRALTKSMWTSLTMVGSEWKFDNGRVIPNATGSSYWGPYDPKSGTAIQCAAMWYAPGRDTLYHLANADCNSYKAPSFCHRRI</sequence>
<dbReference type="Proteomes" id="UP000694843">
    <property type="component" value="Unplaced"/>
</dbReference>
<dbReference type="PROSITE" id="PS50948">
    <property type="entry name" value="PAN"/>
    <property type="match status" value="1"/>
</dbReference>
<dbReference type="InterPro" id="IPR003609">
    <property type="entry name" value="Pan_app"/>
</dbReference>
<evidence type="ECO:0000313" key="3">
    <source>
        <dbReference type="Proteomes" id="UP000694843"/>
    </source>
</evidence>
<evidence type="ECO:0000313" key="4">
    <source>
        <dbReference type="RefSeq" id="XP_018023498.1"/>
    </source>
</evidence>
<evidence type="ECO:0000259" key="2">
    <source>
        <dbReference type="PROSITE" id="PS50948"/>
    </source>
</evidence>
<feature type="signal peptide" evidence="1">
    <location>
        <begin position="1"/>
        <end position="20"/>
    </location>
</feature>
<proteinExistence type="predicted"/>
<keyword evidence="1" id="KW-0732">Signal</keyword>
<dbReference type="GeneID" id="108679393"/>
<keyword evidence="3" id="KW-1185">Reference proteome</keyword>
<reference evidence="4" key="1">
    <citation type="submission" date="2025-08" db="UniProtKB">
        <authorList>
            <consortium name="RefSeq"/>
        </authorList>
    </citation>
    <scope>IDENTIFICATION</scope>
    <source>
        <tissue evidence="4">Whole organism</tissue>
    </source>
</reference>
<dbReference type="KEGG" id="hazt:108679393"/>
<evidence type="ECO:0000256" key="1">
    <source>
        <dbReference type="SAM" id="SignalP"/>
    </source>
</evidence>
<gene>
    <name evidence="4" type="primary">LOC108679393</name>
</gene>
<dbReference type="AlphaFoldDB" id="A0A8B7PBN4"/>
<accession>A0A8B7PBN4</accession>
<dbReference type="OrthoDB" id="6369184at2759"/>
<organism evidence="3 4">
    <name type="scientific">Hyalella azteca</name>
    <name type="common">Amphipod</name>
    <dbReference type="NCBI Taxonomy" id="294128"/>
    <lineage>
        <taxon>Eukaryota</taxon>
        <taxon>Metazoa</taxon>
        <taxon>Ecdysozoa</taxon>
        <taxon>Arthropoda</taxon>
        <taxon>Crustacea</taxon>
        <taxon>Multicrustacea</taxon>
        <taxon>Malacostraca</taxon>
        <taxon>Eumalacostraca</taxon>
        <taxon>Peracarida</taxon>
        <taxon>Amphipoda</taxon>
        <taxon>Senticaudata</taxon>
        <taxon>Talitrida</taxon>
        <taxon>Talitroidea</taxon>
        <taxon>Hyalellidae</taxon>
        <taxon>Hyalella</taxon>
    </lineage>
</organism>
<protein>
    <submittedName>
        <fullName evidence="4">Uncharacterized protein LOC108679393</fullName>
    </submittedName>
</protein>
<feature type="domain" description="Apple" evidence="2">
    <location>
        <begin position="10"/>
        <end position="100"/>
    </location>
</feature>
<name>A0A8B7PBN4_HYAAZ</name>
<dbReference type="RefSeq" id="XP_018023498.1">
    <property type="nucleotide sequence ID" value="XM_018168009.2"/>
</dbReference>
<feature type="chain" id="PRO_5034674814" evidence="1">
    <location>
        <begin position="21"/>
        <end position="291"/>
    </location>
</feature>